<comment type="caution">
    <text evidence="1">The sequence shown here is derived from an EMBL/GenBank/DDBJ whole genome shotgun (WGS) entry which is preliminary data.</text>
</comment>
<name>A0A0V0YZC6_9BILA</name>
<accession>A0A0V0YZC6</accession>
<protein>
    <submittedName>
        <fullName evidence="1">Uncharacterized protein</fullName>
    </submittedName>
</protein>
<organism evidence="1 2">
    <name type="scientific">Trichinella patagoniensis</name>
    <dbReference type="NCBI Taxonomy" id="990121"/>
    <lineage>
        <taxon>Eukaryota</taxon>
        <taxon>Metazoa</taxon>
        <taxon>Ecdysozoa</taxon>
        <taxon>Nematoda</taxon>
        <taxon>Enoplea</taxon>
        <taxon>Dorylaimia</taxon>
        <taxon>Trichinellida</taxon>
        <taxon>Trichinellidae</taxon>
        <taxon>Trichinella</taxon>
    </lineage>
</organism>
<dbReference type="OrthoDB" id="5927706at2759"/>
<evidence type="ECO:0000313" key="2">
    <source>
        <dbReference type="Proteomes" id="UP000054783"/>
    </source>
</evidence>
<gene>
    <name evidence="1" type="ORF">T12_7291</name>
</gene>
<dbReference type="Proteomes" id="UP000054783">
    <property type="component" value="Unassembled WGS sequence"/>
</dbReference>
<dbReference type="EMBL" id="JYDQ01001339">
    <property type="protein sequence ID" value="KRY05395.1"/>
    <property type="molecule type" value="Genomic_DNA"/>
</dbReference>
<evidence type="ECO:0000313" key="1">
    <source>
        <dbReference type="EMBL" id="KRY05395.1"/>
    </source>
</evidence>
<proteinExistence type="predicted"/>
<sequence length="194" mass="22539">MPLQARSEIQNSVHARYTIYFWWFRVHNCHSVQWHYRCRNCNTNFLPADHRYPLRVVNTHVRSCVSRWAITRKLGESEDLHGVQCDVCDYVSVSNRDVVMHRLRHANKNIMQITGKAAQIEALSKQVGEIRVAGDYSQFKFGKRVLSVQPEKVRVPVLESCSSECRNIHDKRGGNTCSRTRGHFPLSWSSRWAG</sequence>
<keyword evidence="2" id="KW-1185">Reference proteome</keyword>
<dbReference type="AlphaFoldDB" id="A0A0V0YZC6"/>
<dbReference type="STRING" id="990121.A0A0V0YZC6"/>
<reference evidence="1 2" key="1">
    <citation type="submission" date="2015-01" db="EMBL/GenBank/DDBJ databases">
        <title>Evolution of Trichinella species and genotypes.</title>
        <authorList>
            <person name="Korhonen P.K."/>
            <person name="Edoardo P."/>
            <person name="Giuseppe L.R."/>
            <person name="Gasser R.B."/>
        </authorList>
    </citation>
    <scope>NUCLEOTIDE SEQUENCE [LARGE SCALE GENOMIC DNA]</scope>
    <source>
        <strain evidence="1">ISS2496</strain>
    </source>
</reference>